<dbReference type="Proteomes" id="UP001359485">
    <property type="component" value="Unassembled WGS sequence"/>
</dbReference>
<reference evidence="1 2" key="1">
    <citation type="submission" date="2023-09" db="EMBL/GenBank/DDBJ databases">
        <title>Genomes of two closely related lineages of the louse Polyplax serrata with different host specificities.</title>
        <authorList>
            <person name="Martinu J."/>
            <person name="Tarabai H."/>
            <person name="Stefka J."/>
            <person name="Hypsa V."/>
        </authorList>
    </citation>
    <scope>NUCLEOTIDE SEQUENCE [LARGE SCALE GENOMIC DNA]</scope>
    <source>
        <strain evidence="1">98ZLc_SE</strain>
    </source>
</reference>
<organism evidence="1 2">
    <name type="scientific">Polyplax serrata</name>
    <name type="common">Common mouse louse</name>
    <dbReference type="NCBI Taxonomy" id="468196"/>
    <lineage>
        <taxon>Eukaryota</taxon>
        <taxon>Metazoa</taxon>
        <taxon>Ecdysozoa</taxon>
        <taxon>Arthropoda</taxon>
        <taxon>Hexapoda</taxon>
        <taxon>Insecta</taxon>
        <taxon>Pterygota</taxon>
        <taxon>Neoptera</taxon>
        <taxon>Paraneoptera</taxon>
        <taxon>Psocodea</taxon>
        <taxon>Troctomorpha</taxon>
        <taxon>Phthiraptera</taxon>
        <taxon>Anoplura</taxon>
        <taxon>Polyplacidae</taxon>
        <taxon>Polyplax</taxon>
    </lineage>
</organism>
<proteinExistence type="predicted"/>
<evidence type="ECO:0000313" key="1">
    <source>
        <dbReference type="EMBL" id="KAK6635391.1"/>
    </source>
</evidence>
<sequence>MIAVRTHPMGKMNTANYRYEICRMNLPRIGHQGRLTNGIKTAPEIAYSHRNKTPSALQACHNSNVQSRRKLFGQSARCTLSEIPKSFDYECGTRRSEIMFSPAKV</sequence>
<evidence type="ECO:0000313" key="2">
    <source>
        <dbReference type="Proteomes" id="UP001359485"/>
    </source>
</evidence>
<accession>A0ABR1B875</accession>
<dbReference type="EMBL" id="JAWJWF010000003">
    <property type="protein sequence ID" value="KAK6635391.1"/>
    <property type="molecule type" value="Genomic_DNA"/>
</dbReference>
<comment type="caution">
    <text evidence="1">The sequence shown here is derived from an EMBL/GenBank/DDBJ whole genome shotgun (WGS) entry which is preliminary data.</text>
</comment>
<name>A0ABR1B875_POLSC</name>
<keyword evidence="2" id="KW-1185">Reference proteome</keyword>
<gene>
    <name evidence="1" type="ORF">RUM44_000642</name>
</gene>
<protein>
    <submittedName>
        <fullName evidence="1">Uncharacterized protein</fullName>
    </submittedName>
</protein>